<dbReference type="PANTHER" id="PTHR21258">
    <property type="entry name" value="DOCKING PROTEIN RELATED"/>
    <property type="match status" value="1"/>
</dbReference>
<organism evidence="3 4">
    <name type="scientific">Steinernema glaseri</name>
    <dbReference type="NCBI Taxonomy" id="37863"/>
    <lineage>
        <taxon>Eukaryota</taxon>
        <taxon>Metazoa</taxon>
        <taxon>Ecdysozoa</taxon>
        <taxon>Nematoda</taxon>
        <taxon>Chromadorea</taxon>
        <taxon>Rhabditida</taxon>
        <taxon>Tylenchina</taxon>
        <taxon>Panagrolaimomorpha</taxon>
        <taxon>Strongyloidoidea</taxon>
        <taxon>Steinernematidae</taxon>
        <taxon>Steinernema</taxon>
    </lineage>
</organism>
<keyword evidence="3" id="KW-1185">Reference proteome</keyword>
<feature type="region of interest" description="Disordered" evidence="1">
    <location>
        <begin position="173"/>
        <end position="193"/>
    </location>
</feature>
<reference evidence="4" key="1">
    <citation type="submission" date="2016-11" db="UniProtKB">
        <authorList>
            <consortium name="WormBaseParasite"/>
        </authorList>
    </citation>
    <scope>IDENTIFICATION</scope>
</reference>
<name>A0A1I7Y1H5_9BILA</name>
<evidence type="ECO:0000259" key="2">
    <source>
        <dbReference type="PROSITE" id="PS51064"/>
    </source>
</evidence>
<dbReference type="GO" id="GO:0005104">
    <property type="term" value="F:fibroblast growth factor receptor binding"/>
    <property type="evidence" value="ECO:0007669"/>
    <property type="project" value="TreeGrafter"/>
</dbReference>
<dbReference type="SMART" id="SM00310">
    <property type="entry name" value="PTBI"/>
    <property type="match status" value="1"/>
</dbReference>
<evidence type="ECO:0000313" key="4">
    <source>
        <dbReference type="WBParaSite" id="L893_g11489.t1"/>
    </source>
</evidence>
<proteinExistence type="predicted"/>
<dbReference type="Proteomes" id="UP000095287">
    <property type="component" value="Unplaced"/>
</dbReference>
<dbReference type="SMART" id="SM01244">
    <property type="entry name" value="IRS"/>
    <property type="match status" value="1"/>
</dbReference>
<dbReference type="SUPFAM" id="SSF50729">
    <property type="entry name" value="PH domain-like"/>
    <property type="match status" value="1"/>
</dbReference>
<protein>
    <submittedName>
        <fullName evidence="4">IRS-type PTB domain-containing protein</fullName>
    </submittedName>
</protein>
<dbReference type="PANTHER" id="PTHR21258:SF55">
    <property type="entry name" value="FI23523P1"/>
    <property type="match status" value="1"/>
</dbReference>
<dbReference type="InterPro" id="IPR050996">
    <property type="entry name" value="Docking_Protein_DOK"/>
</dbReference>
<dbReference type="GO" id="GO:0005737">
    <property type="term" value="C:cytoplasm"/>
    <property type="evidence" value="ECO:0007669"/>
    <property type="project" value="TreeGrafter"/>
</dbReference>
<evidence type="ECO:0000256" key="1">
    <source>
        <dbReference type="SAM" id="MobiDB-lite"/>
    </source>
</evidence>
<dbReference type="WBParaSite" id="L893_g11489.t1">
    <property type="protein sequence ID" value="L893_g11489.t1"/>
    <property type="gene ID" value="L893_g11489"/>
</dbReference>
<feature type="domain" description="IRS-type PTB" evidence="2">
    <location>
        <begin position="21"/>
        <end position="124"/>
    </location>
</feature>
<dbReference type="InterPro" id="IPR002404">
    <property type="entry name" value="IRS_PTB"/>
</dbReference>
<dbReference type="GO" id="GO:0005068">
    <property type="term" value="F:transmembrane receptor protein tyrosine kinase adaptor activity"/>
    <property type="evidence" value="ECO:0007669"/>
    <property type="project" value="TreeGrafter"/>
</dbReference>
<accession>A0A1I7Y1H5</accession>
<sequence length="358" mass="40500">MGNCVSQDPTKFFLARRQHHELFSTENPYVFRVFVKKRNKFIPGLLKVADCEILFSRGVDDCQSWPLQFLRRYGYTYAGIFFFESGRRCPTGEGYHTFQSHQAERIFQLVQSRIQRNARYLCSARSSCATSVSGSRIHPLQKFRSEGANVGSDYLNPTSSSLCYQSYHRSNSRNLRRTVVPPPPPSRPRSVASAIEHSSVLLPSSCHQLQRNKSSASDALSYQGSDAPCFSDIASEQLLHPDDDQVTHSYVNVPCGISDRTRTLSRMGSYSPYYGNGCSQRYYPDRFASPSSSTPTNEMLDYVSVCRTDRSVLRSSDSTSSRASSTISYAKIDLEKTKALEQAVHIDKLENGRYRHCY</sequence>
<dbReference type="GO" id="GO:0008543">
    <property type="term" value="P:fibroblast growth factor receptor signaling pathway"/>
    <property type="evidence" value="ECO:0007669"/>
    <property type="project" value="TreeGrafter"/>
</dbReference>
<evidence type="ECO:0000313" key="3">
    <source>
        <dbReference type="Proteomes" id="UP000095287"/>
    </source>
</evidence>
<dbReference type="AlphaFoldDB" id="A0A1I7Y1H5"/>
<dbReference type="Pfam" id="PF02174">
    <property type="entry name" value="IRS"/>
    <property type="match status" value="1"/>
</dbReference>
<dbReference type="Gene3D" id="2.30.29.30">
    <property type="entry name" value="Pleckstrin-homology domain (PH domain)/Phosphotyrosine-binding domain (PTB)"/>
    <property type="match status" value="1"/>
</dbReference>
<dbReference type="PROSITE" id="PS51064">
    <property type="entry name" value="IRS_PTB"/>
    <property type="match status" value="1"/>
</dbReference>
<dbReference type="InterPro" id="IPR011993">
    <property type="entry name" value="PH-like_dom_sf"/>
</dbReference>